<proteinExistence type="inferred from homology"/>
<sequence length="496" mass="56073">MLPEDPLTDHYSKQSEVGTKQSEGGLDADSSEDGTKKSNEEESDERNVNPEGIPESETNSNVTENLEELNSSINADGVDLSTLKSMLVFLSLGNRYNLLNCLQDLRPSHIVLYNIDIVSTRIIETFKAHHQELPMEMYALMYTDTTEEERYLVSINREQNAFETLIKEQGVLMVPNEYDVSRDSTSQLRKLTLRRDSRFNPPTETEIQPTVVVDMREFNSELPTVLYCRGIDVYPATLEVGDYVLSDEICVERKALDDLAQSLHNGRVFKQTEQMLRHYSKSILLIESSEKFRQRKVNGGPFQGELSRRSRETRLLLTVLIRTHPQLSLVWTFSPSHSAELFEEVKLDQSNPDVDIAVSIKSDDLAINRDVADDTLLGSAENENEIPTVNALFASKSKSLRLNSVLKRQLSNLPGLLGGDEEHLMRNCILLDTMQSTSQRGGEEAEESRSDASDSVMNVARLVQSSKDVLSKVLSNEKHAETLFEFFQTDFRLLPT</sequence>
<evidence type="ECO:0000256" key="2">
    <source>
        <dbReference type="ARBA" id="ARBA00010015"/>
    </source>
</evidence>
<evidence type="ECO:0000256" key="7">
    <source>
        <dbReference type="ARBA" id="ARBA00023125"/>
    </source>
</evidence>
<dbReference type="Gene3D" id="3.40.50.10130">
    <property type="match status" value="1"/>
</dbReference>
<dbReference type="GO" id="GO:0003697">
    <property type="term" value="F:single-stranded DNA binding"/>
    <property type="evidence" value="ECO:0007669"/>
    <property type="project" value="TreeGrafter"/>
</dbReference>
<feature type="compositionally biased region" description="Basic and acidic residues" evidence="11">
    <location>
        <begin position="33"/>
        <end position="48"/>
    </location>
</feature>
<organism evidence="13 14">
    <name type="scientific">Ditylenchus destructor</name>
    <dbReference type="NCBI Taxonomy" id="166010"/>
    <lineage>
        <taxon>Eukaryota</taxon>
        <taxon>Metazoa</taxon>
        <taxon>Ecdysozoa</taxon>
        <taxon>Nematoda</taxon>
        <taxon>Chromadorea</taxon>
        <taxon>Rhabditida</taxon>
        <taxon>Tylenchina</taxon>
        <taxon>Tylenchomorpha</taxon>
        <taxon>Sphaerularioidea</taxon>
        <taxon>Anguinidae</taxon>
        <taxon>Anguininae</taxon>
        <taxon>Ditylenchus</taxon>
    </lineage>
</organism>
<evidence type="ECO:0000256" key="8">
    <source>
        <dbReference type="ARBA" id="ARBA00023204"/>
    </source>
</evidence>
<evidence type="ECO:0000313" key="13">
    <source>
        <dbReference type="EMBL" id="KAI1722014.1"/>
    </source>
</evidence>
<dbReference type="PANTHER" id="PTHR10150">
    <property type="entry name" value="DNA REPAIR ENDONUCLEASE XPF"/>
    <property type="match status" value="1"/>
</dbReference>
<dbReference type="GO" id="GO:0000110">
    <property type="term" value="C:nucleotide-excision repair factor 1 complex"/>
    <property type="evidence" value="ECO:0007669"/>
    <property type="project" value="TreeGrafter"/>
</dbReference>
<feature type="region of interest" description="Disordered" evidence="11">
    <location>
        <begin position="1"/>
        <end position="60"/>
    </location>
</feature>
<dbReference type="Pfam" id="PF02732">
    <property type="entry name" value="ERCC4"/>
    <property type="match status" value="1"/>
</dbReference>
<comment type="subcellular location">
    <subcellularLocation>
        <location evidence="1">Nucleus</location>
    </subcellularLocation>
</comment>
<keyword evidence="6" id="KW-0378">Hydrolase</keyword>
<feature type="domain" description="ERCC4" evidence="12">
    <location>
        <begin position="210"/>
        <end position="290"/>
    </location>
</feature>
<dbReference type="FunFam" id="3.40.50.10130:FF:000002">
    <property type="entry name" value="DNA repair endonuclease XPF"/>
    <property type="match status" value="1"/>
</dbReference>
<reference evidence="13" key="1">
    <citation type="submission" date="2022-01" db="EMBL/GenBank/DDBJ databases">
        <title>Genome Sequence Resource for Two Populations of Ditylenchus destructor, the Migratory Endoparasitic Phytonematode.</title>
        <authorList>
            <person name="Zhang H."/>
            <person name="Lin R."/>
            <person name="Xie B."/>
        </authorList>
    </citation>
    <scope>NUCLEOTIDE SEQUENCE</scope>
    <source>
        <strain evidence="13">BazhouSP</strain>
    </source>
</reference>
<dbReference type="InterPro" id="IPR006166">
    <property type="entry name" value="ERCC4_domain"/>
</dbReference>
<evidence type="ECO:0000256" key="4">
    <source>
        <dbReference type="ARBA" id="ARBA00022759"/>
    </source>
</evidence>
<keyword evidence="9" id="KW-0539">Nucleus</keyword>
<dbReference type="InterPro" id="IPR011335">
    <property type="entry name" value="Restrct_endonuc-II-like"/>
</dbReference>
<dbReference type="InterPro" id="IPR047520">
    <property type="entry name" value="XPF_nuclease"/>
</dbReference>
<comment type="similarity">
    <text evidence="2">Belongs to the XPF family.</text>
</comment>
<dbReference type="GO" id="GO:0000712">
    <property type="term" value="P:resolution of meiotic recombination intermediates"/>
    <property type="evidence" value="ECO:0007669"/>
    <property type="project" value="TreeGrafter"/>
</dbReference>
<keyword evidence="3" id="KW-0540">Nuclease</keyword>
<dbReference type="GO" id="GO:0000014">
    <property type="term" value="F:single-stranded DNA endodeoxyribonuclease activity"/>
    <property type="evidence" value="ECO:0007669"/>
    <property type="project" value="TreeGrafter"/>
</dbReference>
<name>A0AAD4R7M7_9BILA</name>
<dbReference type="CDD" id="cd20078">
    <property type="entry name" value="XPF_nuclease_XPF_euk"/>
    <property type="match status" value="1"/>
</dbReference>
<dbReference type="GO" id="GO:0000724">
    <property type="term" value="P:double-strand break repair via homologous recombination"/>
    <property type="evidence" value="ECO:0007669"/>
    <property type="project" value="TreeGrafter"/>
</dbReference>
<dbReference type="Proteomes" id="UP001201812">
    <property type="component" value="Unassembled WGS sequence"/>
</dbReference>
<keyword evidence="8" id="KW-0234">DNA repair</keyword>
<comment type="caution">
    <text evidence="13">The sequence shown here is derived from an EMBL/GenBank/DDBJ whole genome shotgun (WGS) entry which is preliminary data.</text>
</comment>
<keyword evidence="7" id="KW-0238">DNA-binding</keyword>
<evidence type="ECO:0000256" key="9">
    <source>
        <dbReference type="ARBA" id="ARBA00023242"/>
    </source>
</evidence>
<evidence type="ECO:0000256" key="10">
    <source>
        <dbReference type="ARBA" id="ARBA00072370"/>
    </source>
</evidence>
<dbReference type="SUPFAM" id="SSF52980">
    <property type="entry name" value="Restriction endonuclease-like"/>
    <property type="match status" value="1"/>
</dbReference>
<dbReference type="SMART" id="SM00891">
    <property type="entry name" value="ERCC4"/>
    <property type="match status" value="1"/>
</dbReference>
<dbReference type="GO" id="GO:1901255">
    <property type="term" value="P:nucleotide-excision repair involved in interstrand cross-link repair"/>
    <property type="evidence" value="ECO:0007669"/>
    <property type="project" value="TreeGrafter"/>
</dbReference>
<evidence type="ECO:0000256" key="5">
    <source>
        <dbReference type="ARBA" id="ARBA00022763"/>
    </source>
</evidence>
<keyword evidence="14" id="KW-1185">Reference proteome</keyword>
<dbReference type="EMBL" id="JAKKPZ010000004">
    <property type="protein sequence ID" value="KAI1722014.1"/>
    <property type="molecule type" value="Genomic_DNA"/>
</dbReference>
<evidence type="ECO:0000256" key="1">
    <source>
        <dbReference type="ARBA" id="ARBA00004123"/>
    </source>
</evidence>
<evidence type="ECO:0000256" key="3">
    <source>
        <dbReference type="ARBA" id="ARBA00022722"/>
    </source>
</evidence>
<keyword evidence="5" id="KW-0227">DNA damage</keyword>
<gene>
    <name evidence="13" type="ORF">DdX_04307</name>
</gene>
<evidence type="ECO:0000256" key="11">
    <source>
        <dbReference type="SAM" id="MobiDB-lite"/>
    </source>
</evidence>
<evidence type="ECO:0000259" key="12">
    <source>
        <dbReference type="SMART" id="SM00891"/>
    </source>
</evidence>
<accession>A0AAD4R7M7</accession>
<feature type="region of interest" description="Disordered" evidence="11">
    <location>
        <begin position="435"/>
        <end position="455"/>
    </location>
</feature>
<keyword evidence="4" id="KW-0255">Endonuclease</keyword>
<dbReference type="AlphaFoldDB" id="A0AAD4R7M7"/>
<dbReference type="PANTHER" id="PTHR10150:SF0">
    <property type="entry name" value="DNA REPAIR ENDONUCLEASE XPF"/>
    <property type="match status" value="1"/>
</dbReference>
<evidence type="ECO:0000313" key="14">
    <source>
        <dbReference type="Proteomes" id="UP001201812"/>
    </source>
</evidence>
<evidence type="ECO:0000256" key="6">
    <source>
        <dbReference type="ARBA" id="ARBA00022801"/>
    </source>
</evidence>
<protein>
    <recommendedName>
        <fullName evidence="10">DNA repair endonuclease XPF</fullName>
    </recommendedName>
</protein>
<feature type="compositionally biased region" description="Basic and acidic residues" evidence="11">
    <location>
        <begin position="441"/>
        <end position="452"/>
    </location>
</feature>
<dbReference type="GO" id="GO:0003684">
    <property type="term" value="F:damaged DNA binding"/>
    <property type="evidence" value="ECO:0007669"/>
    <property type="project" value="TreeGrafter"/>
</dbReference>